<evidence type="ECO:0000259" key="3">
    <source>
        <dbReference type="SMART" id="SM01043"/>
    </source>
</evidence>
<proteinExistence type="predicted"/>
<dbReference type="EMBL" id="CP000155">
    <property type="protein sequence ID" value="ABC32797.1"/>
    <property type="molecule type" value="Genomic_DNA"/>
</dbReference>
<evidence type="ECO:0000256" key="2">
    <source>
        <dbReference type="SAM" id="MobiDB-lite"/>
    </source>
</evidence>
<feature type="region of interest" description="Disordered" evidence="2">
    <location>
        <begin position="136"/>
        <end position="158"/>
    </location>
</feature>
<dbReference type="Gene3D" id="1.25.40.10">
    <property type="entry name" value="Tetratricopeptide repeat domain"/>
    <property type="match status" value="2"/>
</dbReference>
<organism evidence="4 5">
    <name type="scientific">Hahella chejuensis (strain KCTC 2396)</name>
    <dbReference type="NCBI Taxonomy" id="349521"/>
    <lineage>
        <taxon>Bacteria</taxon>
        <taxon>Pseudomonadati</taxon>
        <taxon>Pseudomonadota</taxon>
        <taxon>Gammaproteobacteria</taxon>
        <taxon>Oceanospirillales</taxon>
        <taxon>Hahellaceae</taxon>
        <taxon>Hahella</taxon>
    </lineage>
</organism>
<dbReference type="PROSITE" id="PS50005">
    <property type="entry name" value="TPR"/>
    <property type="match status" value="1"/>
</dbReference>
<protein>
    <submittedName>
        <fullName evidence="4">FOG: TPR repeat</fullName>
    </submittedName>
</protein>
<evidence type="ECO:0000313" key="5">
    <source>
        <dbReference type="Proteomes" id="UP000000238"/>
    </source>
</evidence>
<dbReference type="SUPFAM" id="SSF48452">
    <property type="entry name" value="TPR-like"/>
    <property type="match status" value="1"/>
</dbReference>
<dbReference type="InterPro" id="IPR011990">
    <property type="entry name" value="TPR-like_helical_dom_sf"/>
</dbReference>
<accession>Q2S977</accession>
<dbReference type="RefSeq" id="WP_011399855.1">
    <property type="nucleotide sequence ID" value="NC_007645.1"/>
</dbReference>
<sequence>MSLLNDVLRDLDKRESALRTPAPHSLQKAPSGATRRWSGVLALALVTTGLTGGYWWMQAQSEPPTPVVSQVAMVNTLQAQDETPLTPDPMAEAPSEVTQLDTPVVATPQYAQEPARQTQPKQEPVVIVEDAPLQPMTTQKAAPTVKQESPVVSEAQMNSAADIELKEQARTTLTSRNALETPALRAVEPELAPERPATPTRHIAIAAAPVEEVAPSPAAMNIAPSQTPEAIAARALQQAREDYRQGNVEAAEQRLRDLLASMPEHEASRFQLATWLIGGGDYAQALQVMQSVDAYSSVDFKLMKARTLAATGAVMQAIALLESEAPEVETAPDYHSLLAGLYQQARRYEEAITSYAALIEAHPHKGDWWAGLGIALDQTGRSQSALQAYRQAVGDPELQTTLAQYASRRIQQLEPGGGGG</sequence>
<name>Q2S977_HAHCH</name>
<dbReference type="SMART" id="SM01043">
    <property type="entry name" value="BTAD"/>
    <property type="match status" value="1"/>
</dbReference>
<dbReference type="InterPro" id="IPR019734">
    <property type="entry name" value="TPR_rpt"/>
</dbReference>
<evidence type="ECO:0000256" key="1">
    <source>
        <dbReference type="PROSITE-ProRule" id="PRU00339"/>
    </source>
</evidence>
<dbReference type="KEGG" id="hch:HCH_06150"/>
<keyword evidence="1" id="KW-0802">TPR repeat</keyword>
<dbReference type="Pfam" id="PF13432">
    <property type="entry name" value="TPR_16"/>
    <property type="match status" value="2"/>
</dbReference>
<dbReference type="HOGENOM" id="CLU_053124_0_0_6"/>
<keyword evidence="5" id="KW-1185">Reference proteome</keyword>
<evidence type="ECO:0000313" key="4">
    <source>
        <dbReference type="EMBL" id="ABC32797.1"/>
    </source>
</evidence>
<dbReference type="STRING" id="349521.HCH_06150"/>
<dbReference type="InterPro" id="IPR005158">
    <property type="entry name" value="BTAD"/>
</dbReference>
<feature type="repeat" description="TPR" evidence="1">
    <location>
        <begin position="332"/>
        <end position="365"/>
    </location>
</feature>
<dbReference type="Proteomes" id="UP000000238">
    <property type="component" value="Chromosome"/>
</dbReference>
<feature type="domain" description="Bacterial transcriptional activator" evidence="3">
    <location>
        <begin position="298"/>
        <end position="408"/>
    </location>
</feature>
<dbReference type="eggNOG" id="COG0457">
    <property type="taxonomic scope" value="Bacteria"/>
</dbReference>
<reference evidence="4 5" key="1">
    <citation type="journal article" date="2005" name="Nucleic Acids Res.">
        <title>Genomic blueprint of Hahella chejuensis, a marine microbe producing an algicidal agent.</title>
        <authorList>
            <person name="Jeong H."/>
            <person name="Yim J.H."/>
            <person name="Lee C."/>
            <person name="Choi S.-H."/>
            <person name="Park Y.K."/>
            <person name="Yoon S.H."/>
            <person name="Hur C.-G."/>
            <person name="Kang H.-Y."/>
            <person name="Kim D."/>
            <person name="Lee H.H."/>
            <person name="Park K.H."/>
            <person name="Park S.-H."/>
            <person name="Park H.-S."/>
            <person name="Lee H.K."/>
            <person name="Oh T.K."/>
            <person name="Kim J.F."/>
        </authorList>
    </citation>
    <scope>NUCLEOTIDE SEQUENCE [LARGE SCALE GENOMIC DNA]</scope>
    <source>
        <strain evidence="4 5">KCTC 2396</strain>
    </source>
</reference>
<dbReference type="OrthoDB" id="5406098at2"/>
<dbReference type="AlphaFoldDB" id="Q2S977"/>
<gene>
    <name evidence="4" type="ordered locus">HCH_06150</name>
</gene>